<dbReference type="Gene3D" id="3.40.50.200">
    <property type="entry name" value="Peptidase S8/S53 domain"/>
    <property type="match status" value="1"/>
</dbReference>
<keyword evidence="2 6" id="KW-0645">Protease</keyword>
<dbReference type="EMBL" id="CP126218">
    <property type="protein sequence ID" value="WIA20220.1"/>
    <property type="molecule type" value="Genomic_DNA"/>
</dbReference>
<dbReference type="PROSITE" id="PS00136">
    <property type="entry name" value="SUBTILASE_ASP"/>
    <property type="match status" value="1"/>
</dbReference>
<evidence type="ECO:0000313" key="13">
    <source>
        <dbReference type="Proteomes" id="UP001244341"/>
    </source>
</evidence>
<feature type="active site" description="Charge relay system" evidence="6">
    <location>
        <position position="174"/>
    </location>
</feature>
<keyword evidence="3" id="KW-0732">Signal</keyword>
<proteinExistence type="inferred from homology"/>
<comment type="similarity">
    <text evidence="1 6 7">Belongs to the peptidase S8 family.</text>
</comment>
<dbReference type="Gene3D" id="2.60.40.2310">
    <property type="match status" value="1"/>
</dbReference>
<dbReference type="InterPro" id="IPR045051">
    <property type="entry name" value="SBT"/>
</dbReference>
<evidence type="ECO:0008006" key="14">
    <source>
        <dbReference type="Google" id="ProtNLM"/>
    </source>
</evidence>
<dbReference type="InterPro" id="IPR000209">
    <property type="entry name" value="Peptidase_S8/S53_dom"/>
</dbReference>
<evidence type="ECO:0000259" key="10">
    <source>
        <dbReference type="Pfam" id="PF05922"/>
    </source>
</evidence>
<gene>
    <name evidence="12" type="ORF">OEZ85_006062</name>
</gene>
<dbReference type="PROSITE" id="PS00138">
    <property type="entry name" value="SUBTILASE_SER"/>
    <property type="match status" value="1"/>
</dbReference>
<dbReference type="InterPro" id="IPR036852">
    <property type="entry name" value="Peptidase_S8/S53_dom_sf"/>
</dbReference>
<dbReference type="CDD" id="cd02120">
    <property type="entry name" value="PA_subtilisin_like"/>
    <property type="match status" value="1"/>
</dbReference>
<evidence type="ECO:0000313" key="12">
    <source>
        <dbReference type="EMBL" id="WIA20220.1"/>
    </source>
</evidence>
<dbReference type="InterPro" id="IPR023828">
    <property type="entry name" value="Peptidase_S8_Ser-AS"/>
</dbReference>
<evidence type="ECO:0000256" key="2">
    <source>
        <dbReference type="ARBA" id="ARBA00022670"/>
    </source>
</evidence>
<evidence type="ECO:0000256" key="5">
    <source>
        <dbReference type="ARBA" id="ARBA00022825"/>
    </source>
</evidence>
<feature type="active site" description="Charge relay system" evidence="6">
    <location>
        <position position="257"/>
    </location>
</feature>
<feature type="domain" description="Inhibitor I9" evidence="10">
    <location>
        <begin position="19"/>
        <end position="125"/>
    </location>
</feature>
<reference evidence="12 13" key="1">
    <citation type="submission" date="2023-05" db="EMBL/GenBank/DDBJ databases">
        <title>A 100% complete, gapless, phased diploid assembly of the Scenedesmus obliquus UTEX 3031 genome.</title>
        <authorList>
            <person name="Biondi T.C."/>
            <person name="Hanschen E.R."/>
            <person name="Kwon T."/>
            <person name="Eng W."/>
            <person name="Kruse C.P.S."/>
            <person name="Koehler S.I."/>
            <person name="Kunde Y."/>
            <person name="Gleasner C.D."/>
            <person name="You Mak K.T."/>
            <person name="Polle J."/>
            <person name="Hovde B.T."/>
            <person name="Starkenburg S.R."/>
        </authorList>
    </citation>
    <scope>NUCLEOTIDE SEQUENCE [LARGE SCALE GENOMIC DNA]</scope>
    <source>
        <strain evidence="12 13">DOE0152z</strain>
    </source>
</reference>
<protein>
    <recommendedName>
        <fullName evidence="14">Peptidase S8/S53 domain-containing protein</fullName>
    </recommendedName>
</protein>
<dbReference type="InterPro" id="IPR015500">
    <property type="entry name" value="Peptidase_S8_subtilisin-rel"/>
</dbReference>
<evidence type="ECO:0000256" key="1">
    <source>
        <dbReference type="ARBA" id="ARBA00011073"/>
    </source>
</evidence>
<dbReference type="PANTHER" id="PTHR10795">
    <property type="entry name" value="PROPROTEIN CONVERTASE SUBTILISIN/KEXIN"/>
    <property type="match status" value="1"/>
</dbReference>
<keyword evidence="13" id="KW-1185">Reference proteome</keyword>
<dbReference type="Pfam" id="PF02225">
    <property type="entry name" value="PA"/>
    <property type="match status" value="1"/>
</dbReference>
<dbReference type="PROSITE" id="PS51892">
    <property type="entry name" value="SUBTILASE"/>
    <property type="match status" value="1"/>
</dbReference>
<dbReference type="Pfam" id="PF05922">
    <property type="entry name" value="Inhibitor_I9"/>
    <property type="match status" value="1"/>
</dbReference>
<evidence type="ECO:0000259" key="8">
    <source>
        <dbReference type="Pfam" id="PF00082"/>
    </source>
</evidence>
<dbReference type="Gene3D" id="3.50.30.30">
    <property type="match status" value="1"/>
</dbReference>
<dbReference type="InterPro" id="IPR041469">
    <property type="entry name" value="Subtilisin-like_FN3"/>
</dbReference>
<evidence type="ECO:0000256" key="4">
    <source>
        <dbReference type="ARBA" id="ARBA00022801"/>
    </source>
</evidence>
<evidence type="ECO:0000256" key="6">
    <source>
        <dbReference type="PROSITE-ProRule" id="PRU01240"/>
    </source>
</evidence>
<evidence type="ECO:0000256" key="3">
    <source>
        <dbReference type="ARBA" id="ARBA00022729"/>
    </source>
</evidence>
<feature type="domain" description="Peptidase S8/S53" evidence="8">
    <location>
        <begin position="165"/>
        <end position="614"/>
    </location>
</feature>
<keyword evidence="5 6" id="KW-0720">Serine protease</keyword>
<accession>A0ABY8UG11</accession>
<dbReference type="InterPro" id="IPR010259">
    <property type="entry name" value="S8pro/Inhibitor_I9"/>
</dbReference>
<feature type="domain" description="PA" evidence="9">
    <location>
        <begin position="421"/>
        <end position="493"/>
    </location>
</feature>
<dbReference type="Pfam" id="PF00082">
    <property type="entry name" value="Peptidase_S8"/>
    <property type="match status" value="1"/>
</dbReference>
<evidence type="ECO:0000259" key="9">
    <source>
        <dbReference type="Pfam" id="PF02225"/>
    </source>
</evidence>
<dbReference type="InterPro" id="IPR023827">
    <property type="entry name" value="Peptidase_S8_Asp-AS"/>
</dbReference>
<keyword evidence="4 6" id="KW-0378">Hydrolase</keyword>
<feature type="domain" description="Subtilisin-like protease fibronectin type-III" evidence="11">
    <location>
        <begin position="691"/>
        <end position="793"/>
    </location>
</feature>
<organism evidence="12 13">
    <name type="scientific">Tetradesmus obliquus</name>
    <name type="common">Green alga</name>
    <name type="synonym">Acutodesmus obliquus</name>
    <dbReference type="NCBI Taxonomy" id="3088"/>
    <lineage>
        <taxon>Eukaryota</taxon>
        <taxon>Viridiplantae</taxon>
        <taxon>Chlorophyta</taxon>
        <taxon>core chlorophytes</taxon>
        <taxon>Chlorophyceae</taxon>
        <taxon>CS clade</taxon>
        <taxon>Sphaeropleales</taxon>
        <taxon>Scenedesmaceae</taxon>
        <taxon>Tetradesmus</taxon>
    </lineage>
</organism>
<evidence type="ECO:0000259" key="11">
    <source>
        <dbReference type="Pfam" id="PF17766"/>
    </source>
</evidence>
<dbReference type="SUPFAM" id="SSF52743">
    <property type="entry name" value="Subtilisin-like"/>
    <property type="match status" value="1"/>
</dbReference>
<feature type="active site" description="Charge relay system" evidence="6">
    <location>
        <position position="575"/>
    </location>
</feature>
<evidence type="ECO:0000256" key="7">
    <source>
        <dbReference type="RuleBase" id="RU003355"/>
    </source>
</evidence>
<dbReference type="Proteomes" id="UP001244341">
    <property type="component" value="Chromosome 11b"/>
</dbReference>
<dbReference type="InterPro" id="IPR003137">
    <property type="entry name" value="PA_domain"/>
</dbReference>
<name>A0ABY8UG11_TETOB</name>
<dbReference type="PRINTS" id="PR00723">
    <property type="entry name" value="SUBTILISIN"/>
</dbReference>
<dbReference type="Pfam" id="PF17766">
    <property type="entry name" value="fn3_6"/>
    <property type="match status" value="1"/>
</dbReference>
<sequence>MSMSEARLAGSALDLAGHYIVVLDNAPAATYKGDVSGYEATHVQAASISSDDSASPKLDVSTAAVVAYAAFLEEQSVSVAAAASVAAEDVLYKYKYLLAGFAARVTSAQQLAALRRDPRVSTVERVQWMHRTTFTTPGFLGLEGNSSSSGSGGAWDQLGGPSSAGEGVAICVIDTGIEPEHPSFSDRNNTSSDTGAYAYTVYSNALYSGSCPVGEAFPAGTCNRKLIGCQAFSKGLRGSNGSIPAGDFDSCRDGNEHGTHVSATAGGNRVDISGKEKLVISGMAPKARLAMYKALWGESGGGTNIDIVAALDKAVADGCDILNLSLGGPERTLVDAYSLTVMNAAAAGVTVVFAAGNSGPNPGTVQNPYPYAIVVAASTHSRQISATVQANGKRYVGAGFYAKAIGPARLLLANVAALPSVASADAQKCFNNTLDPKKVAGTIVVCDRGVSARADKAKEVKRAGGIGMLLFNVPDGATDVMTEILSVPHVHLKADSREALRNYAATAGASVKLMPSVTANNALAPQMASFSSRGPTQAARGSFLTPDISAPGVDVYAPVSKNKTGLDNNFLSGTSMASPHAAGLAALIRQRYPRWSPMAIKSALMTTAYQETKTGQPGQRFCKPFECGAGHVDPPQMLNPGLIFDSTYEDWAKALCANDIDVQLPAGMKNRYCQSCLASSSNQPDPCDPANLNLPSIALPKLAEGVAKVIFRTVTNVMSTTASFSGIATMDQAAEKLLKVTSISPAAFTLGAGQSQLLRIEVLAQPGAIEAGWMFGSIAWRSNKGTNTRIPLAAKVTLLDAPLETAPAITAVKKGLSYGYTINPGVTGRLRLNHTGLTPADMVYGSISTGYEISVNVTVPENTTYARFAVFQADFRAASGAPLTFTQDVSIYVALANSTSALAYSEGSAPDEIVSMTAPAPGIYTVYVTGEKVADNVKVFLNIWLLSSTPAPNMQYRRSMAVTAGKKAVVGLQFSKDLNFSSALGAGGPPTRYLARIVPSYGRIEGDATVVSLVA</sequence>